<comment type="caution">
    <text evidence="5">The sequence shown here is derived from an EMBL/GenBank/DDBJ whole genome shotgun (WGS) entry which is preliminary data.</text>
</comment>
<organism evidence="5 6">
    <name type="scientific">Alistipes putredinis DSM 17216</name>
    <dbReference type="NCBI Taxonomy" id="445970"/>
    <lineage>
        <taxon>Bacteria</taxon>
        <taxon>Pseudomonadati</taxon>
        <taxon>Bacteroidota</taxon>
        <taxon>Bacteroidia</taxon>
        <taxon>Bacteroidales</taxon>
        <taxon>Rikenellaceae</taxon>
        <taxon>Alistipes</taxon>
    </lineage>
</organism>
<keyword evidence="2" id="KW-0238">DNA-binding</keyword>
<dbReference type="AlphaFoldDB" id="B0MT97"/>
<proteinExistence type="predicted"/>
<dbReference type="SMART" id="SM00342">
    <property type="entry name" value="HTH_ARAC"/>
    <property type="match status" value="1"/>
</dbReference>
<evidence type="ECO:0000256" key="1">
    <source>
        <dbReference type="ARBA" id="ARBA00023015"/>
    </source>
</evidence>
<protein>
    <submittedName>
        <fullName evidence="5">Transcriptional regulator, AraC family</fullName>
    </submittedName>
</protein>
<reference evidence="5" key="2">
    <citation type="submission" date="2013-09" db="EMBL/GenBank/DDBJ databases">
        <title>Draft genome sequence of Alistipes putredinis (DSM 17216).</title>
        <authorList>
            <person name="Sudarsanam P."/>
            <person name="Ley R."/>
            <person name="Guruge J."/>
            <person name="Turnbaugh P.J."/>
            <person name="Mahowald M."/>
            <person name="Liep D."/>
            <person name="Gordon J."/>
        </authorList>
    </citation>
    <scope>NUCLEOTIDE SEQUENCE</scope>
    <source>
        <strain evidence="5">DSM 17216</strain>
    </source>
</reference>
<dbReference type="HOGENOM" id="CLU_000445_88_11_10"/>
<dbReference type="EMBL" id="ABFK02000016">
    <property type="protein sequence ID" value="EDS04573.1"/>
    <property type="molecule type" value="Genomic_DNA"/>
</dbReference>
<dbReference type="Proteomes" id="UP000005819">
    <property type="component" value="Unassembled WGS sequence"/>
</dbReference>
<reference evidence="5" key="1">
    <citation type="submission" date="2007-10" db="EMBL/GenBank/DDBJ databases">
        <authorList>
            <person name="Fulton L."/>
            <person name="Clifton S."/>
            <person name="Fulton B."/>
            <person name="Xu J."/>
            <person name="Minx P."/>
            <person name="Pepin K.H."/>
            <person name="Johnson M."/>
            <person name="Thiruvilangam P."/>
            <person name="Bhonagiri V."/>
            <person name="Nash W.E."/>
            <person name="Mardis E.R."/>
            <person name="Wilson R.K."/>
        </authorList>
    </citation>
    <scope>NUCLEOTIDE SEQUENCE [LARGE SCALE GENOMIC DNA]</scope>
    <source>
        <strain evidence="5">DSM 17216</strain>
    </source>
</reference>
<dbReference type="PANTHER" id="PTHR43280:SF32">
    <property type="entry name" value="TRANSCRIPTIONAL REGULATORY PROTEIN"/>
    <property type="match status" value="1"/>
</dbReference>
<gene>
    <name evidence="5" type="ORF">ALIPUT_00444</name>
</gene>
<dbReference type="PANTHER" id="PTHR43280">
    <property type="entry name" value="ARAC-FAMILY TRANSCRIPTIONAL REGULATOR"/>
    <property type="match status" value="1"/>
</dbReference>
<evidence type="ECO:0000259" key="4">
    <source>
        <dbReference type="PROSITE" id="PS01124"/>
    </source>
</evidence>
<dbReference type="GO" id="GO:0003700">
    <property type="term" value="F:DNA-binding transcription factor activity"/>
    <property type="evidence" value="ECO:0007669"/>
    <property type="project" value="InterPro"/>
</dbReference>
<keyword evidence="3" id="KW-0804">Transcription</keyword>
<evidence type="ECO:0000313" key="5">
    <source>
        <dbReference type="EMBL" id="EDS04573.1"/>
    </source>
</evidence>
<dbReference type="eggNOG" id="COG2207">
    <property type="taxonomic scope" value="Bacteria"/>
</dbReference>
<keyword evidence="6" id="KW-1185">Reference proteome</keyword>
<dbReference type="SUPFAM" id="SSF46689">
    <property type="entry name" value="Homeodomain-like"/>
    <property type="match status" value="1"/>
</dbReference>
<dbReference type="PROSITE" id="PS01124">
    <property type="entry name" value="HTH_ARAC_FAMILY_2"/>
    <property type="match status" value="1"/>
</dbReference>
<name>B0MT97_9BACT</name>
<evidence type="ECO:0000256" key="3">
    <source>
        <dbReference type="ARBA" id="ARBA00023163"/>
    </source>
</evidence>
<sequence>MQKNEPTMEKGIHYIENVFEYNDLLGVETLHPLVSVIDLSKAHPMKHVRHIFGFYAIFLKEVKCGDLLYGRQHYDYQEGTLVCLAPGQVIGIEDNGEVYQPKGWALVFHPDLVRGTSLGRNIREYSFFSYEVNEALHLSEREREMVVGCFLKIRQELEHAIDRHSKRLIAINIEMLLDYCLRFYERQFITRSNVNHDILARFERLLDDYFAGDRAQREGLPSVKWCAGELCLSPNYFGDLIKKETGKSAQEYIQLKLIATAKERILAPDKTIGQVAYELGFQYPQHFTRLFKKITGLTPNEYRSAEHPAS</sequence>
<keyword evidence="1" id="KW-0805">Transcription regulation</keyword>
<dbReference type="InterPro" id="IPR009057">
    <property type="entry name" value="Homeodomain-like_sf"/>
</dbReference>
<accession>B0MT97</accession>
<evidence type="ECO:0000256" key="2">
    <source>
        <dbReference type="ARBA" id="ARBA00023125"/>
    </source>
</evidence>
<feature type="domain" description="HTH araC/xylS-type" evidence="4">
    <location>
        <begin position="204"/>
        <end position="305"/>
    </location>
</feature>
<evidence type="ECO:0000313" key="6">
    <source>
        <dbReference type="Proteomes" id="UP000005819"/>
    </source>
</evidence>
<dbReference type="Gene3D" id="1.10.10.60">
    <property type="entry name" value="Homeodomain-like"/>
    <property type="match status" value="2"/>
</dbReference>
<dbReference type="InterPro" id="IPR020449">
    <property type="entry name" value="Tscrpt_reg_AraC-type_HTH"/>
</dbReference>
<dbReference type="Pfam" id="PF12833">
    <property type="entry name" value="HTH_18"/>
    <property type="match status" value="1"/>
</dbReference>
<dbReference type="PRINTS" id="PR00032">
    <property type="entry name" value="HTHARAC"/>
</dbReference>
<dbReference type="InterPro" id="IPR018060">
    <property type="entry name" value="HTH_AraC"/>
</dbReference>
<dbReference type="GO" id="GO:0043565">
    <property type="term" value="F:sequence-specific DNA binding"/>
    <property type="evidence" value="ECO:0007669"/>
    <property type="project" value="InterPro"/>
</dbReference>